<evidence type="ECO:0000256" key="1">
    <source>
        <dbReference type="ARBA" id="ARBA00023002"/>
    </source>
</evidence>
<dbReference type="EMBL" id="JAUHPX010000008">
    <property type="protein sequence ID" value="MDN4488971.1"/>
    <property type="molecule type" value="Genomic_DNA"/>
</dbReference>
<proteinExistence type="predicted"/>
<dbReference type="GO" id="GO:0016491">
    <property type="term" value="F:oxidoreductase activity"/>
    <property type="evidence" value="ECO:0007669"/>
    <property type="project" value="UniProtKB-KW"/>
</dbReference>
<dbReference type="RefSeq" id="WP_301121211.1">
    <property type="nucleotide sequence ID" value="NZ_JAUHPX010000008.1"/>
</dbReference>
<accession>A0AAW7M7K2</accession>
<keyword evidence="1" id="KW-0560">Oxidoreductase</keyword>
<dbReference type="AlphaFoldDB" id="A0AAW7M7K2"/>
<evidence type="ECO:0000313" key="3">
    <source>
        <dbReference type="EMBL" id="MDN4488971.1"/>
    </source>
</evidence>
<gene>
    <name evidence="3" type="ORF">QQX10_12420</name>
</gene>
<dbReference type="PANTHER" id="PTHR14239">
    <property type="entry name" value="DUDULIN-RELATED"/>
    <property type="match status" value="1"/>
</dbReference>
<comment type="caution">
    <text evidence="3">The sequence shown here is derived from an EMBL/GenBank/DDBJ whole genome shotgun (WGS) entry which is preliminary data.</text>
</comment>
<organism evidence="3 4">
    <name type="scientific">Demequina lignilytica</name>
    <dbReference type="NCBI Taxonomy" id="3051663"/>
    <lineage>
        <taxon>Bacteria</taxon>
        <taxon>Bacillati</taxon>
        <taxon>Actinomycetota</taxon>
        <taxon>Actinomycetes</taxon>
        <taxon>Micrococcales</taxon>
        <taxon>Demequinaceae</taxon>
        <taxon>Demequina</taxon>
    </lineage>
</organism>
<dbReference type="Pfam" id="PF03807">
    <property type="entry name" value="F420_oxidored"/>
    <property type="match status" value="1"/>
</dbReference>
<dbReference type="InterPro" id="IPR028939">
    <property type="entry name" value="P5C_Rdtase_cat_N"/>
</dbReference>
<dbReference type="InterPro" id="IPR036291">
    <property type="entry name" value="NAD(P)-bd_dom_sf"/>
</dbReference>
<keyword evidence="4" id="KW-1185">Reference proteome</keyword>
<evidence type="ECO:0000259" key="2">
    <source>
        <dbReference type="Pfam" id="PF03807"/>
    </source>
</evidence>
<name>A0AAW7M7K2_9MICO</name>
<sequence length="215" mass="22847">MTTLGIIGSGHIGSNVARAAVAAGYDVLISNSRGPDTLGDLVAELGPRATAVHARDAALKGDLVLVAVPLGKIDQLPLEQLRGKVVMDANNYYPQRDGRIAALDANRKTTSELLQDLLPASHVVKAFNSIYARQIPADTAPAGSPVRRAIPIASNHPEATHLVASFLDTIGYDAHDMGPLAESWRVERDTPTYGVPTTAAEYEEILPGVERVQQV</sequence>
<dbReference type="Proteomes" id="UP001172737">
    <property type="component" value="Unassembled WGS sequence"/>
</dbReference>
<reference evidence="3" key="1">
    <citation type="submission" date="2023-06" db="EMBL/GenBank/DDBJ databases">
        <title>Sysu t00039.</title>
        <authorList>
            <person name="Gao L."/>
            <person name="Fang B.-Z."/>
            <person name="Li W.-J."/>
        </authorList>
    </citation>
    <scope>NUCLEOTIDE SEQUENCE</scope>
    <source>
        <strain evidence="3">SYSU T00039</strain>
    </source>
</reference>
<dbReference type="SUPFAM" id="SSF51735">
    <property type="entry name" value="NAD(P)-binding Rossmann-fold domains"/>
    <property type="match status" value="1"/>
</dbReference>
<evidence type="ECO:0000313" key="4">
    <source>
        <dbReference type="Proteomes" id="UP001172737"/>
    </source>
</evidence>
<feature type="domain" description="Pyrroline-5-carboxylate reductase catalytic N-terminal" evidence="2">
    <location>
        <begin position="4"/>
        <end position="91"/>
    </location>
</feature>
<dbReference type="Gene3D" id="3.40.50.720">
    <property type="entry name" value="NAD(P)-binding Rossmann-like Domain"/>
    <property type="match status" value="1"/>
</dbReference>
<dbReference type="InterPro" id="IPR051267">
    <property type="entry name" value="STEAP_metalloreductase"/>
</dbReference>
<protein>
    <submittedName>
        <fullName evidence="3">NAD(P)-binding domain-containing protein</fullName>
    </submittedName>
</protein>